<evidence type="ECO:0000259" key="3">
    <source>
        <dbReference type="Pfam" id="PF06863"/>
    </source>
</evidence>
<dbReference type="InterPro" id="IPR037049">
    <property type="entry name" value="DUF1214_C_sf"/>
</dbReference>
<dbReference type="OrthoDB" id="272779at2"/>
<evidence type="ECO:0000256" key="1">
    <source>
        <dbReference type="SAM" id="SignalP"/>
    </source>
</evidence>
<accession>A0A1H2FMG4</accession>
<evidence type="ECO:0000313" key="4">
    <source>
        <dbReference type="EMBL" id="SDU08541.1"/>
    </source>
</evidence>
<gene>
    <name evidence="4" type="ORF">SAMN05216296_1684</name>
</gene>
<feature type="chain" id="PRO_5009274063" evidence="1">
    <location>
        <begin position="27"/>
        <end position="505"/>
    </location>
</feature>
<evidence type="ECO:0000259" key="2">
    <source>
        <dbReference type="Pfam" id="PF06742"/>
    </source>
</evidence>
<sequence length="505" mass="55015">MKRLKHCLLFIALAATTAITTSLALAQTARYAPDVPAKITTPDTQETRIGTLRFNNGVPDAATEKLAYDQLDFGRGIDAFLKGMSATSVHALCKGFEQAGIRENRDIGISEDLLDARSLFLTANTTTVYVVLCVDLNAGPMVVRVPPRVLGPVDDADFRWVTDVGFTGPDKGAGGDYLFVPPGYKGELPAKGYHLANPRTNQLLIFYRAFVEKGDIAAAVAGVRAKAAVFPLAQASKPVATQVVNVSGVKFNTISANDFSFYEELNAVVQNEPADWVDPDTVGLYAAIGIRKGQPFAPDARMKGILSESVAVANAIARTNLYASRDTKTRIYNDRQWWTPFIGGSYQFLNGAERLLDARMRFFYYATGITPAMTESKPGTGSAYAITVRDADGHYLDPDKTYKVTLPGPIPAKDFWSFTAYDNQTRSLLPSDQKLAGLDSTLPGVRLNADGGVTVWFGPKAPPGQEHNWVQSMPGKGYNVALRLYGPLEPWFNQSWRPGDIELQP</sequence>
<dbReference type="PANTHER" id="PTHR36509:SF3">
    <property type="entry name" value="SIGNAL PEPTIDE PROTEIN"/>
    <property type="match status" value="1"/>
</dbReference>
<dbReference type="Gene3D" id="1.10.3360.10">
    <property type="entry name" value="VPA0735-like domain"/>
    <property type="match status" value="1"/>
</dbReference>
<dbReference type="Proteomes" id="UP000243232">
    <property type="component" value="Chromosome I"/>
</dbReference>
<reference evidence="5" key="1">
    <citation type="submission" date="2016-10" db="EMBL/GenBank/DDBJ databases">
        <authorList>
            <person name="Varghese N."/>
            <person name="Submissions S."/>
        </authorList>
    </citation>
    <scope>NUCLEOTIDE SEQUENCE [LARGE SCALE GENOMIC DNA]</scope>
    <source>
        <strain evidence="5">DSM 17875</strain>
    </source>
</reference>
<dbReference type="AlphaFoldDB" id="A0A1H2FMG4"/>
<protein>
    <submittedName>
        <fullName evidence="4">Uncharacterized conserved protein</fullName>
    </submittedName>
</protein>
<keyword evidence="5" id="KW-1185">Reference proteome</keyword>
<dbReference type="Pfam" id="PF06863">
    <property type="entry name" value="DUF1254"/>
    <property type="match status" value="1"/>
</dbReference>
<dbReference type="EMBL" id="LT629785">
    <property type="protein sequence ID" value="SDU08541.1"/>
    <property type="molecule type" value="Genomic_DNA"/>
</dbReference>
<dbReference type="InterPro" id="IPR010621">
    <property type="entry name" value="DUF1214"/>
</dbReference>
<evidence type="ECO:0000313" key="5">
    <source>
        <dbReference type="Proteomes" id="UP000243232"/>
    </source>
</evidence>
<dbReference type="PANTHER" id="PTHR36509">
    <property type="entry name" value="BLL3101 PROTEIN"/>
    <property type="match status" value="1"/>
</dbReference>
<dbReference type="Pfam" id="PF06742">
    <property type="entry name" value="DUF1214"/>
    <property type="match status" value="1"/>
</dbReference>
<keyword evidence="1" id="KW-0732">Signal</keyword>
<dbReference type="Gene3D" id="2.60.40.1610">
    <property type="entry name" value="Domain of unknown function DUF1254"/>
    <property type="match status" value="1"/>
</dbReference>
<dbReference type="Gene3D" id="2.60.120.600">
    <property type="entry name" value="Domain of unknown function DUF1214, C-terminal domain"/>
    <property type="match status" value="1"/>
</dbReference>
<dbReference type="InterPro" id="IPR010679">
    <property type="entry name" value="DUF1254"/>
</dbReference>
<proteinExistence type="predicted"/>
<dbReference type="InterPro" id="IPR037050">
    <property type="entry name" value="DUF1254_sf"/>
</dbReference>
<feature type="domain" description="DUF1254" evidence="3">
    <location>
        <begin position="111"/>
        <end position="227"/>
    </location>
</feature>
<dbReference type="STRING" id="364197.SAMN05216296_1684"/>
<feature type="signal peptide" evidence="1">
    <location>
        <begin position="1"/>
        <end position="26"/>
    </location>
</feature>
<name>A0A1H2FMG4_9PSED</name>
<dbReference type="RefSeq" id="WP_090194131.1">
    <property type="nucleotide sequence ID" value="NZ_LT629785.1"/>
</dbReference>
<dbReference type="SUPFAM" id="SSF160935">
    <property type="entry name" value="VPA0735-like"/>
    <property type="match status" value="1"/>
</dbReference>
<feature type="domain" description="DUF1214" evidence="2">
    <location>
        <begin position="382"/>
        <end position="488"/>
    </location>
</feature>
<organism evidence="4 5">
    <name type="scientific">Pseudomonas pohangensis</name>
    <dbReference type="NCBI Taxonomy" id="364197"/>
    <lineage>
        <taxon>Bacteria</taxon>
        <taxon>Pseudomonadati</taxon>
        <taxon>Pseudomonadota</taxon>
        <taxon>Gammaproteobacteria</taxon>
        <taxon>Pseudomonadales</taxon>
        <taxon>Pseudomonadaceae</taxon>
        <taxon>Pseudomonas</taxon>
    </lineage>
</organism>